<dbReference type="InterPro" id="IPR034660">
    <property type="entry name" value="DinB/YfiT-like"/>
</dbReference>
<reference evidence="2 3" key="1">
    <citation type="submission" date="2017-06" db="EMBL/GenBank/DDBJ databases">
        <authorList>
            <person name="Kim H.J."/>
            <person name="Triplett B.A."/>
        </authorList>
    </citation>
    <scope>NUCLEOTIDE SEQUENCE [LARGE SCALE GENOMIC DNA]</scope>
    <source>
        <strain evidence="2 3">CGMCC 4.2132</strain>
    </source>
</reference>
<dbReference type="Proteomes" id="UP000198282">
    <property type="component" value="Unassembled WGS sequence"/>
</dbReference>
<evidence type="ECO:0000313" key="3">
    <source>
        <dbReference type="Proteomes" id="UP000198282"/>
    </source>
</evidence>
<gene>
    <name evidence="2" type="ORF">SAMN05216276_103644</name>
</gene>
<dbReference type="InterPro" id="IPR017517">
    <property type="entry name" value="Maleyloyr_isom"/>
</dbReference>
<dbReference type="EMBL" id="FZOD01000036">
    <property type="protein sequence ID" value="SNT35445.1"/>
    <property type="molecule type" value="Genomic_DNA"/>
</dbReference>
<dbReference type="GO" id="GO:0046872">
    <property type="term" value="F:metal ion binding"/>
    <property type="evidence" value="ECO:0007669"/>
    <property type="project" value="InterPro"/>
</dbReference>
<dbReference type="AlphaFoldDB" id="A0A239LYL4"/>
<name>A0A239LYL4_9ACTN</name>
<dbReference type="SUPFAM" id="SSF109854">
    <property type="entry name" value="DinB/YfiT-like putative metalloenzymes"/>
    <property type="match status" value="1"/>
</dbReference>
<evidence type="ECO:0000313" key="2">
    <source>
        <dbReference type="EMBL" id="SNT35445.1"/>
    </source>
</evidence>
<dbReference type="NCBIfam" id="TIGR03083">
    <property type="entry name" value="maleylpyruvate isomerase family mycothiol-dependent enzyme"/>
    <property type="match status" value="1"/>
</dbReference>
<proteinExistence type="predicted"/>
<keyword evidence="3" id="KW-1185">Reference proteome</keyword>
<sequence>MTVTADDVDTAISHVVAALSPATDGDWSVPAGTLEWSCRHTAEHIGDCLMSYAGQLVAQPTDRYVRFMASADKDASSAQVLEFAETGARILTATVRTTPPHARAYHPTGMADPEGFAAMGCVEALLHGQDIAQGLGLPFDPPRDVCARVLARMFPHAAVDLGAIDPWQALLWSTGRIELPDRPRPQRWRWHGAPLTERTAH</sequence>
<dbReference type="InterPro" id="IPR024344">
    <property type="entry name" value="MDMPI_metal-binding"/>
</dbReference>
<protein>
    <submittedName>
        <fullName evidence="2">TIGR03083 family protein</fullName>
    </submittedName>
</protein>
<dbReference type="Gene3D" id="1.20.120.450">
    <property type="entry name" value="dinb family like domain"/>
    <property type="match status" value="1"/>
</dbReference>
<dbReference type="Pfam" id="PF11716">
    <property type="entry name" value="MDMPI_N"/>
    <property type="match status" value="1"/>
</dbReference>
<dbReference type="RefSeq" id="WP_179282277.1">
    <property type="nucleotide sequence ID" value="NZ_FZOD01000036.1"/>
</dbReference>
<accession>A0A239LYL4</accession>
<feature type="domain" description="Mycothiol-dependent maleylpyruvate isomerase metal-binding" evidence="1">
    <location>
        <begin position="12"/>
        <end position="132"/>
    </location>
</feature>
<organism evidence="2 3">
    <name type="scientific">Streptosporangium subroseum</name>
    <dbReference type="NCBI Taxonomy" id="106412"/>
    <lineage>
        <taxon>Bacteria</taxon>
        <taxon>Bacillati</taxon>
        <taxon>Actinomycetota</taxon>
        <taxon>Actinomycetes</taxon>
        <taxon>Streptosporangiales</taxon>
        <taxon>Streptosporangiaceae</taxon>
        <taxon>Streptosporangium</taxon>
    </lineage>
</organism>
<evidence type="ECO:0000259" key="1">
    <source>
        <dbReference type="Pfam" id="PF11716"/>
    </source>
</evidence>